<feature type="region of interest" description="Disordered" evidence="1">
    <location>
        <begin position="123"/>
        <end position="147"/>
    </location>
</feature>
<evidence type="ECO:0000256" key="1">
    <source>
        <dbReference type="SAM" id="MobiDB-lite"/>
    </source>
</evidence>
<dbReference type="EMBL" id="BT069988">
    <property type="protein sequence ID" value="ACN36885.1"/>
    <property type="molecule type" value="mRNA"/>
</dbReference>
<sequence length="147" mass="15053">MRSAGRTKLDGGAKQRCRGLEPRLADLFASAAAICNLLGEMWQSAWREPAGAVAEPGYFIDCRAATALLAGCWSRVAPGPMRLLVALLACPAACAAPACCTACLPGPLRLLARPPACGPCAGRSDGRLPLLGASAPGPREKPAATTQ</sequence>
<proteinExistence type="evidence at transcript level"/>
<organism evidence="2">
    <name type="scientific">Zea mays</name>
    <name type="common">Maize</name>
    <dbReference type="NCBI Taxonomy" id="4577"/>
    <lineage>
        <taxon>Eukaryota</taxon>
        <taxon>Viridiplantae</taxon>
        <taxon>Streptophyta</taxon>
        <taxon>Embryophyta</taxon>
        <taxon>Tracheophyta</taxon>
        <taxon>Spermatophyta</taxon>
        <taxon>Magnoliopsida</taxon>
        <taxon>Liliopsida</taxon>
        <taxon>Poales</taxon>
        <taxon>Poaceae</taxon>
        <taxon>PACMAD clade</taxon>
        <taxon>Panicoideae</taxon>
        <taxon>Andropogonodae</taxon>
        <taxon>Andropogoneae</taxon>
        <taxon>Tripsacinae</taxon>
        <taxon>Zea</taxon>
    </lineage>
</organism>
<dbReference type="AlphaFoldDB" id="C0PNW9"/>
<reference evidence="2" key="1">
    <citation type="journal article" date="2009" name="PLoS Genet.">
        <title>Sequencing, mapping, and analysis of 27,455 maize full-length cDNAs.</title>
        <authorList>
            <person name="Soderlund C."/>
            <person name="Descour A."/>
            <person name="Kudrna D."/>
            <person name="Bomhoff M."/>
            <person name="Boyd L."/>
            <person name="Currie J."/>
            <person name="Angelova A."/>
            <person name="Collura K."/>
            <person name="Wissotski M."/>
            <person name="Ashley E."/>
            <person name="Morrow D."/>
            <person name="Fernandes J."/>
            <person name="Walbot V."/>
            <person name="Yu Y."/>
        </authorList>
    </citation>
    <scope>NUCLEOTIDE SEQUENCE</scope>
    <source>
        <strain evidence="2">B73</strain>
    </source>
</reference>
<evidence type="ECO:0000313" key="2">
    <source>
        <dbReference type="EMBL" id="ACN36885.1"/>
    </source>
</evidence>
<accession>C0PNW9</accession>
<feature type="compositionally biased region" description="Basic and acidic residues" evidence="1">
    <location>
        <begin position="138"/>
        <end position="147"/>
    </location>
</feature>
<reference evidence="2" key="2">
    <citation type="submission" date="2012-06" db="EMBL/GenBank/DDBJ databases">
        <authorList>
            <person name="Yu Y."/>
            <person name="Currie J."/>
            <person name="Lomeli R."/>
            <person name="Angelova A."/>
            <person name="Collura K."/>
            <person name="Wissotski M."/>
            <person name="Campos D."/>
            <person name="Kudrna D."/>
            <person name="Golser W."/>
            <person name="Ashely E."/>
            <person name="Descour A."/>
            <person name="Fernandes J."/>
            <person name="Soderlund C."/>
            <person name="Walbot V."/>
        </authorList>
    </citation>
    <scope>NUCLEOTIDE SEQUENCE</scope>
    <source>
        <strain evidence="2">B73</strain>
    </source>
</reference>
<name>C0PNW9_MAIZE</name>
<protein>
    <submittedName>
        <fullName evidence="2">Uncharacterized protein</fullName>
    </submittedName>
</protein>